<sequence length="188" mass="21781">MDKALKEHAYDTIKRTFLYEEDDHGKRKKVMIQRLGKIWKEARNHLYHKCYDEQKSWEENLKKKPSGINVQQWRWFINYRLKESTKTKCSKSVEATLYTYWGSKTTARLRDEEEAIANIESQDGSSKEISLTDSLAQVLGKEHLGRVRGLGFGPCATEIICNMTQQSNSGVRIGEYKREITELKGATA</sequence>
<organism evidence="1 2">
    <name type="scientific">Arachis hypogaea</name>
    <name type="common">Peanut</name>
    <dbReference type="NCBI Taxonomy" id="3818"/>
    <lineage>
        <taxon>Eukaryota</taxon>
        <taxon>Viridiplantae</taxon>
        <taxon>Streptophyta</taxon>
        <taxon>Embryophyta</taxon>
        <taxon>Tracheophyta</taxon>
        <taxon>Spermatophyta</taxon>
        <taxon>Magnoliopsida</taxon>
        <taxon>eudicotyledons</taxon>
        <taxon>Gunneridae</taxon>
        <taxon>Pentapetalae</taxon>
        <taxon>rosids</taxon>
        <taxon>fabids</taxon>
        <taxon>Fabales</taxon>
        <taxon>Fabaceae</taxon>
        <taxon>Papilionoideae</taxon>
        <taxon>50 kb inversion clade</taxon>
        <taxon>dalbergioids sensu lato</taxon>
        <taxon>Dalbergieae</taxon>
        <taxon>Pterocarpus clade</taxon>
        <taxon>Arachis</taxon>
    </lineage>
</organism>
<protein>
    <submittedName>
        <fullName evidence="1">Uncharacterized protein</fullName>
    </submittedName>
</protein>
<keyword evidence="2" id="KW-1185">Reference proteome</keyword>
<reference evidence="1 2" key="1">
    <citation type="submission" date="2019-01" db="EMBL/GenBank/DDBJ databases">
        <title>Sequencing of cultivated peanut Arachis hypogaea provides insights into genome evolution and oil improvement.</title>
        <authorList>
            <person name="Chen X."/>
        </authorList>
    </citation>
    <scope>NUCLEOTIDE SEQUENCE [LARGE SCALE GENOMIC DNA]</scope>
    <source>
        <strain evidence="2">cv. Fuhuasheng</strain>
        <tissue evidence="1">Leaves</tissue>
    </source>
</reference>
<dbReference type="AlphaFoldDB" id="A0A444YMI6"/>
<comment type="caution">
    <text evidence="1">The sequence shown here is derived from an EMBL/GenBank/DDBJ whole genome shotgun (WGS) entry which is preliminary data.</text>
</comment>
<dbReference type="EMBL" id="SDMP01000016">
    <property type="protein sequence ID" value="RYR03132.1"/>
    <property type="molecule type" value="Genomic_DNA"/>
</dbReference>
<evidence type="ECO:0000313" key="2">
    <source>
        <dbReference type="Proteomes" id="UP000289738"/>
    </source>
</evidence>
<name>A0A444YMI6_ARAHY</name>
<evidence type="ECO:0000313" key="1">
    <source>
        <dbReference type="EMBL" id="RYR03132.1"/>
    </source>
</evidence>
<gene>
    <name evidence="1" type="ORF">Ahy_B06g081969</name>
</gene>
<accession>A0A444YMI6</accession>
<dbReference type="Proteomes" id="UP000289738">
    <property type="component" value="Chromosome B06"/>
</dbReference>
<proteinExistence type="predicted"/>